<protein>
    <submittedName>
        <fullName evidence="7">Peptide/nickel transport system substrate-binding protein</fullName>
    </submittedName>
</protein>
<comment type="similarity">
    <text evidence="2">Belongs to the bacterial solute-binding protein 5 family.</text>
</comment>
<dbReference type="InterPro" id="IPR039424">
    <property type="entry name" value="SBP_5"/>
</dbReference>
<name>A0A839XP33_9PSEU</name>
<dbReference type="PANTHER" id="PTHR30290">
    <property type="entry name" value="PERIPLASMIC BINDING COMPONENT OF ABC TRANSPORTER"/>
    <property type="match status" value="1"/>
</dbReference>
<proteinExistence type="inferred from homology"/>
<feature type="domain" description="Solute-binding protein family 5" evidence="6">
    <location>
        <begin position="88"/>
        <end position="419"/>
    </location>
</feature>
<dbReference type="EMBL" id="JACIBS010000005">
    <property type="protein sequence ID" value="MBB3665602.1"/>
    <property type="molecule type" value="Genomic_DNA"/>
</dbReference>
<dbReference type="AlphaFoldDB" id="A0A839XP33"/>
<feature type="chain" id="PRO_5039343000" evidence="5">
    <location>
        <begin position="20"/>
        <end position="516"/>
    </location>
</feature>
<dbReference type="GO" id="GO:1904680">
    <property type="term" value="F:peptide transmembrane transporter activity"/>
    <property type="evidence" value="ECO:0007669"/>
    <property type="project" value="TreeGrafter"/>
</dbReference>
<comment type="subcellular location">
    <subcellularLocation>
        <location evidence="1">Cell envelope</location>
    </subcellularLocation>
</comment>
<dbReference type="Gene3D" id="3.40.190.10">
    <property type="entry name" value="Periplasmic binding protein-like II"/>
    <property type="match status" value="1"/>
</dbReference>
<dbReference type="PANTHER" id="PTHR30290:SF10">
    <property type="entry name" value="PERIPLASMIC OLIGOPEPTIDE-BINDING PROTEIN-RELATED"/>
    <property type="match status" value="1"/>
</dbReference>
<evidence type="ECO:0000256" key="5">
    <source>
        <dbReference type="SAM" id="SignalP"/>
    </source>
</evidence>
<organism evidence="7 8">
    <name type="scientific">Prauserella sediminis</name>
    <dbReference type="NCBI Taxonomy" id="577680"/>
    <lineage>
        <taxon>Bacteria</taxon>
        <taxon>Bacillati</taxon>
        <taxon>Actinomycetota</taxon>
        <taxon>Actinomycetes</taxon>
        <taxon>Pseudonocardiales</taxon>
        <taxon>Pseudonocardiaceae</taxon>
        <taxon>Prauserella</taxon>
        <taxon>Prauserella salsuginis group</taxon>
    </lineage>
</organism>
<evidence type="ECO:0000313" key="8">
    <source>
        <dbReference type="Proteomes" id="UP000564573"/>
    </source>
</evidence>
<dbReference type="PROSITE" id="PS51257">
    <property type="entry name" value="PROKAR_LIPOPROTEIN"/>
    <property type="match status" value="1"/>
</dbReference>
<accession>A0A839XP33</accession>
<sequence length="516" mass="55985">MRTRVRAAAFAATCMFALAACGGGGEESAATGPAGDPVSGGTARLLIQDDPRSLDPALLSNDVNYTAAVGNALYGQLIVNDPETGELTHVLAESLETSDAGATFTLTLKPDLVHSDGTPFTAEDVKFNWERMADPATGSPYAGNAREIDELTVTDDRTLKIALRNPNAQFSTEIVETALNWIAKPDTLRKGAEEVNDRPIGAGPFTLTEWRRQDVIALERNDNYFDQPRPYLDALEIRMIADEEQRLDTVLNDGADLAQEAQSPAIARATDSGMQVARSDIGGGIAIVFNTQQAPFDDVRARQAINHALDLELVDDAVNQGTGVVPTHLFPKESPYYKDIPLHTTDKSRAQTLLDELAAEGTPLTFSLTVYSSPSAQRMAQSVQTQLGDLRNLTLKIRTIEHAEIGGIFASRDFEAITSSVPANGLWIRLRGGAGNNYSGIDDPEMNRALDASRRTNDDAELTEHYEVVQRRLAELSPIVYFQGLAQTLYAREDVGGIAVYGRGSPRVDQIWLQPS</sequence>
<dbReference type="Proteomes" id="UP000564573">
    <property type="component" value="Unassembled WGS sequence"/>
</dbReference>
<evidence type="ECO:0000313" key="7">
    <source>
        <dbReference type="EMBL" id="MBB3665602.1"/>
    </source>
</evidence>
<evidence type="ECO:0000256" key="1">
    <source>
        <dbReference type="ARBA" id="ARBA00004196"/>
    </source>
</evidence>
<dbReference type="Pfam" id="PF00496">
    <property type="entry name" value="SBP_bac_5"/>
    <property type="match status" value="1"/>
</dbReference>
<dbReference type="GO" id="GO:0043190">
    <property type="term" value="C:ATP-binding cassette (ABC) transporter complex"/>
    <property type="evidence" value="ECO:0007669"/>
    <property type="project" value="InterPro"/>
</dbReference>
<keyword evidence="8" id="KW-1185">Reference proteome</keyword>
<dbReference type="RefSeq" id="WP_183786807.1">
    <property type="nucleotide sequence ID" value="NZ_JACIBS010000005.1"/>
</dbReference>
<reference evidence="7 8" key="1">
    <citation type="submission" date="2020-08" db="EMBL/GenBank/DDBJ databases">
        <title>Sequencing the genomes of 1000 actinobacteria strains.</title>
        <authorList>
            <person name="Klenk H.-P."/>
        </authorList>
    </citation>
    <scope>NUCLEOTIDE SEQUENCE [LARGE SCALE GENOMIC DNA]</scope>
    <source>
        <strain evidence="7 8">DSM 45267</strain>
    </source>
</reference>
<dbReference type="CDD" id="cd00995">
    <property type="entry name" value="PBP2_NikA_DppA_OppA_like"/>
    <property type="match status" value="1"/>
</dbReference>
<dbReference type="GO" id="GO:0015833">
    <property type="term" value="P:peptide transport"/>
    <property type="evidence" value="ECO:0007669"/>
    <property type="project" value="TreeGrafter"/>
</dbReference>
<dbReference type="GO" id="GO:0042597">
    <property type="term" value="C:periplasmic space"/>
    <property type="evidence" value="ECO:0007669"/>
    <property type="project" value="UniProtKB-ARBA"/>
</dbReference>
<comment type="caution">
    <text evidence="7">The sequence shown here is derived from an EMBL/GenBank/DDBJ whole genome shotgun (WGS) entry which is preliminary data.</text>
</comment>
<dbReference type="SUPFAM" id="SSF53850">
    <property type="entry name" value="Periplasmic binding protein-like II"/>
    <property type="match status" value="1"/>
</dbReference>
<dbReference type="Gene3D" id="3.10.105.10">
    <property type="entry name" value="Dipeptide-binding Protein, Domain 3"/>
    <property type="match status" value="1"/>
</dbReference>
<dbReference type="PIRSF" id="PIRSF002741">
    <property type="entry name" value="MppA"/>
    <property type="match status" value="1"/>
</dbReference>
<keyword evidence="4 5" id="KW-0732">Signal</keyword>
<keyword evidence="3" id="KW-0813">Transport</keyword>
<gene>
    <name evidence="7" type="ORF">FB384_004560</name>
</gene>
<evidence type="ECO:0000256" key="3">
    <source>
        <dbReference type="ARBA" id="ARBA00022448"/>
    </source>
</evidence>
<dbReference type="InterPro" id="IPR000914">
    <property type="entry name" value="SBP_5_dom"/>
</dbReference>
<dbReference type="GO" id="GO:0030313">
    <property type="term" value="C:cell envelope"/>
    <property type="evidence" value="ECO:0007669"/>
    <property type="project" value="UniProtKB-SubCell"/>
</dbReference>
<evidence type="ECO:0000256" key="4">
    <source>
        <dbReference type="ARBA" id="ARBA00022729"/>
    </source>
</evidence>
<feature type="signal peptide" evidence="5">
    <location>
        <begin position="1"/>
        <end position="19"/>
    </location>
</feature>
<evidence type="ECO:0000256" key="2">
    <source>
        <dbReference type="ARBA" id="ARBA00005695"/>
    </source>
</evidence>
<dbReference type="InterPro" id="IPR030678">
    <property type="entry name" value="Peptide/Ni-bd"/>
</dbReference>
<evidence type="ECO:0000259" key="6">
    <source>
        <dbReference type="Pfam" id="PF00496"/>
    </source>
</evidence>